<comment type="subcellular location">
    <subcellularLocation>
        <location evidence="1">Secreted</location>
    </subcellularLocation>
</comment>
<keyword evidence="3" id="KW-0732">Signal</keyword>
<dbReference type="Proteomes" id="UP000177061">
    <property type="component" value="Unassembled WGS sequence"/>
</dbReference>
<organism evidence="6 7">
    <name type="scientific">Candidatus Portnoybacteria bacterium RIFCSPHIGHO2_12_FULL_38_9</name>
    <dbReference type="NCBI Taxonomy" id="1801997"/>
    <lineage>
        <taxon>Bacteria</taxon>
        <taxon>Candidatus Portnoyibacteriota</taxon>
    </lineage>
</organism>
<evidence type="ECO:0000313" key="6">
    <source>
        <dbReference type="EMBL" id="OGZ37454.1"/>
    </source>
</evidence>
<keyword evidence="5" id="KW-1133">Transmembrane helix</keyword>
<evidence type="ECO:0000313" key="7">
    <source>
        <dbReference type="Proteomes" id="UP000177061"/>
    </source>
</evidence>
<evidence type="ECO:0000256" key="4">
    <source>
        <dbReference type="ARBA" id="ARBA00022837"/>
    </source>
</evidence>
<evidence type="ECO:0000256" key="5">
    <source>
        <dbReference type="SAM" id="Phobius"/>
    </source>
</evidence>
<proteinExistence type="predicted"/>
<feature type="transmembrane region" description="Helical" evidence="5">
    <location>
        <begin position="12"/>
        <end position="31"/>
    </location>
</feature>
<dbReference type="InterPro" id="IPR018247">
    <property type="entry name" value="EF_Hand_1_Ca_BS"/>
</dbReference>
<dbReference type="AlphaFoldDB" id="A0A1G2FH94"/>
<sequence length="318" mass="35487">MNLFKKPKKIKTFFTIAILSLGIIIGGILVLSSKTSQSEKNIIVNNESANQDSDQDGLLDWEEEIYQTDPNNPDTDNDGYLDGEEIATGYDPTKPAPNDKLSEKAIEPRPAKGALAADSNFTQLLLKNIVAGLMTKTLNPGSSEENPALLNPASQEILDQFISRALSDSSQIFLPQIKESELKISNDNSRQALKNYLTTYSQIILKELEKPEFEKTEMAEVFLAIQSKDFSGLDKRINAYKNTYQEMKNILVPSQALKIHKLELQILLISLNTFQAVKNIDQDPLKALLAIQNHPITISLAQEMVKKIDELIVKEIAQ</sequence>
<evidence type="ECO:0000256" key="2">
    <source>
        <dbReference type="ARBA" id="ARBA00022525"/>
    </source>
</evidence>
<dbReference type="InterPro" id="IPR059100">
    <property type="entry name" value="TSP3_bac"/>
</dbReference>
<evidence type="ECO:0000256" key="1">
    <source>
        <dbReference type="ARBA" id="ARBA00004613"/>
    </source>
</evidence>
<accession>A0A1G2FH94</accession>
<protein>
    <recommendedName>
        <fullName evidence="8">EF-hand domain-containing protein</fullName>
    </recommendedName>
</protein>
<name>A0A1G2FH94_9BACT</name>
<dbReference type="STRING" id="1801997.A3J64_00465"/>
<keyword evidence="5" id="KW-0812">Transmembrane</keyword>
<dbReference type="Pfam" id="PF18884">
    <property type="entry name" value="TSP3_bac"/>
    <property type="match status" value="2"/>
</dbReference>
<comment type="caution">
    <text evidence="6">The sequence shown here is derived from an EMBL/GenBank/DDBJ whole genome shotgun (WGS) entry which is preliminary data.</text>
</comment>
<evidence type="ECO:0000256" key="3">
    <source>
        <dbReference type="ARBA" id="ARBA00022729"/>
    </source>
</evidence>
<keyword evidence="4" id="KW-0106">Calcium</keyword>
<gene>
    <name evidence="6" type="ORF">A3J64_00465</name>
</gene>
<evidence type="ECO:0008006" key="8">
    <source>
        <dbReference type="Google" id="ProtNLM"/>
    </source>
</evidence>
<keyword evidence="2" id="KW-0964">Secreted</keyword>
<reference evidence="6 7" key="1">
    <citation type="journal article" date="2016" name="Nat. Commun.">
        <title>Thousands of microbial genomes shed light on interconnected biogeochemical processes in an aquifer system.</title>
        <authorList>
            <person name="Anantharaman K."/>
            <person name="Brown C.T."/>
            <person name="Hug L.A."/>
            <person name="Sharon I."/>
            <person name="Castelle C.J."/>
            <person name="Probst A.J."/>
            <person name="Thomas B.C."/>
            <person name="Singh A."/>
            <person name="Wilkins M.J."/>
            <person name="Karaoz U."/>
            <person name="Brodie E.L."/>
            <person name="Williams K.H."/>
            <person name="Hubbard S.S."/>
            <person name="Banfield J.F."/>
        </authorList>
    </citation>
    <scope>NUCLEOTIDE SEQUENCE [LARGE SCALE GENOMIC DNA]</scope>
</reference>
<dbReference type="PROSITE" id="PS00018">
    <property type="entry name" value="EF_HAND_1"/>
    <property type="match status" value="1"/>
</dbReference>
<dbReference type="EMBL" id="MHNB01000007">
    <property type="protein sequence ID" value="OGZ37454.1"/>
    <property type="molecule type" value="Genomic_DNA"/>
</dbReference>
<keyword evidence="5" id="KW-0472">Membrane</keyword>